<feature type="chain" id="PRO_5012211311" description="Chromosome partition protein Smc" evidence="2">
    <location>
        <begin position="24"/>
        <end position="261"/>
    </location>
</feature>
<feature type="coiled-coil region" evidence="1">
    <location>
        <begin position="76"/>
        <end position="110"/>
    </location>
</feature>
<protein>
    <recommendedName>
        <fullName evidence="5">Chromosome partition protein Smc</fullName>
    </recommendedName>
</protein>
<evidence type="ECO:0000313" key="4">
    <source>
        <dbReference type="Proteomes" id="UP000186309"/>
    </source>
</evidence>
<dbReference type="AlphaFoldDB" id="A0A1U7CSG3"/>
<evidence type="ECO:0000256" key="1">
    <source>
        <dbReference type="SAM" id="Coils"/>
    </source>
</evidence>
<gene>
    <name evidence="3" type="ORF">BSF38_03368</name>
</gene>
<keyword evidence="2" id="KW-0732">Signal</keyword>
<dbReference type="Proteomes" id="UP000186309">
    <property type="component" value="Chromosome"/>
</dbReference>
<accession>A0A1U7CSG3</accession>
<proteinExistence type="predicted"/>
<evidence type="ECO:0000256" key="2">
    <source>
        <dbReference type="SAM" id="SignalP"/>
    </source>
</evidence>
<organism evidence="3 4">
    <name type="scientific">Paludisphaera borealis</name>
    <dbReference type="NCBI Taxonomy" id="1387353"/>
    <lineage>
        <taxon>Bacteria</taxon>
        <taxon>Pseudomonadati</taxon>
        <taxon>Planctomycetota</taxon>
        <taxon>Planctomycetia</taxon>
        <taxon>Isosphaerales</taxon>
        <taxon>Isosphaeraceae</taxon>
        <taxon>Paludisphaera</taxon>
    </lineage>
</organism>
<keyword evidence="1" id="KW-0175">Coiled coil</keyword>
<sequence>MHRICHVVLTLPLVVFSPAPSQAADSPAIAGLKEKGLARSGRFFVIDAEKPVLEKWKEARAVLTDHLATADRMKEAELSTRDLAQLEERRVELQAKLDEMNQQINEQGIRQGGGAAGFGQGGNRQGGFGQGAFVSQLISQRNMIRMNLAEITSTQKAFKADAGTDKKTLDAQGKQSLEAAKAVLTELRKSVDAVSKRYAELGSDASVKAALQTLEKDKLGTLKLGPSTEFTSVVKSLEKAERMILGKNTSTVSRKKGKSRR</sequence>
<keyword evidence="4" id="KW-1185">Reference proteome</keyword>
<feature type="signal peptide" evidence="2">
    <location>
        <begin position="1"/>
        <end position="23"/>
    </location>
</feature>
<evidence type="ECO:0000313" key="3">
    <source>
        <dbReference type="EMBL" id="APW61839.1"/>
    </source>
</evidence>
<name>A0A1U7CSG3_9BACT</name>
<evidence type="ECO:0008006" key="5">
    <source>
        <dbReference type="Google" id="ProtNLM"/>
    </source>
</evidence>
<dbReference type="KEGG" id="pbor:BSF38_03368"/>
<reference evidence="4" key="1">
    <citation type="submission" date="2016-12" db="EMBL/GenBank/DDBJ databases">
        <title>Comparative genomics of four Isosphaeraceae planctomycetes: a common pool of plasmids and glycoside hydrolase genes.</title>
        <authorList>
            <person name="Ivanova A."/>
        </authorList>
    </citation>
    <scope>NUCLEOTIDE SEQUENCE [LARGE SCALE GENOMIC DNA]</scope>
    <source>
        <strain evidence="4">PX4</strain>
    </source>
</reference>
<dbReference type="EMBL" id="CP019082">
    <property type="protein sequence ID" value="APW61839.1"/>
    <property type="molecule type" value="Genomic_DNA"/>
</dbReference>
<dbReference type="RefSeq" id="WP_168189397.1">
    <property type="nucleotide sequence ID" value="NZ_CP019082.1"/>
</dbReference>